<dbReference type="Pfam" id="PF04542">
    <property type="entry name" value="Sigma70_r2"/>
    <property type="match status" value="1"/>
</dbReference>
<feature type="non-terminal residue" evidence="5">
    <location>
        <position position="157"/>
    </location>
</feature>
<dbReference type="InterPro" id="IPR039425">
    <property type="entry name" value="RNA_pol_sigma-70-like"/>
</dbReference>
<dbReference type="SUPFAM" id="SSF88946">
    <property type="entry name" value="Sigma2 domain of RNA polymerase sigma factors"/>
    <property type="match status" value="1"/>
</dbReference>
<dbReference type="InterPro" id="IPR013325">
    <property type="entry name" value="RNA_pol_sigma_r2"/>
</dbReference>
<evidence type="ECO:0000259" key="4">
    <source>
        <dbReference type="Pfam" id="PF04542"/>
    </source>
</evidence>
<dbReference type="EMBL" id="BARS01018304">
    <property type="protein sequence ID" value="GAF92973.1"/>
    <property type="molecule type" value="Genomic_DNA"/>
</dbReference>
<dbReference type="PANTHER" id="PTHR43133">
    <property type="entry name" value="RNA POLYMERASE ECF-TYPE SIGMA FACTO"/>
    <property type="match status" value="1"/>
</dbReference>
<evidence type="ECO:0000313" key="5">
    <source>
        <dbReference type="EMBL" id="GAF92973.1"/>
    </source>
</evidence>
<comment type="caution">
    <text evidence="5">The sequence shown here is derived from an EMBL/GenBank/DDBJ whole genome shotgun (WGS) entry which is preliminary data.</text>
</comment>
<dbReference type="InterPro" id="IPR014284">
    <property type="entry name" value="RNA_pol_sigma-70_dom"/>
</dbReference>
<sequence>MHERDIGNAELCMSREDELRLVLRAKRGHADAFREIVEAYKERLFAFVWRIVRHHHEAEDICQTAFVRAYESLESYSSQYAFSTWLFTIAYRLCLNHLRKHKAVSGEMDFSRIGQDQADAPTELANSEEARRLRELIWAAADKLSPPQKSAVLLFYR</sequence>
<keyword evidence="3" id="KW-0804">Transcription</keyword>
<dbReference type="NCBIfam" id="TIGR02937">
    <property type="entry name" value="sigma70-ECF"/>
    <property type="match status" value="1"/>
</dbReference>
<evidence type="ECO:0000256" key="3">
    <source>
        <dbReference type="ARBA" id="ARBA00023163"/>
    </source>
</evidence>
<reference evidence="5" key="1">
    <citation type="journal article" date="2014" name="Front. Microbiol.">
        <title>High frequency of phylogenetically diverse reductive dehalogenase-homologous genes in deep subseafloor sedimentary metagenomes.</title>
        <authorList>
            <person name="Kawai M."/>
            <person name="Futagami T."/>
            <person name="Toyoda A."/>
            <person name="Takaki Y."/>
            <person name="Nishi S."/>
            <person name="Hori S."/>
            <person name="Arai W."/>
            <person name="Tsubouchi T."/>
            <person name="Morono Y."/>
            <person name="Uchiyama I."/>
            <person name="Ito T."/>
            <person name="Fujiyama A."/>
            <person name="Inagaki F."/>
            <person name="Takami H."/>
        </authorList>
    </citation>
    <scope>NUCLEOTIDE SEQUENCE</scope>
    <source>
        <strain evidence="5">Expedition CK06-06</strain>
    </source>
</reference>
<dbReference type="GO" id="GO:0006352">
    <property type="term" value="P:DNA-templated transcription initiation"/>
    <property type="evidence" value="ECO:0007669"/>
    <property type="project" value="InterPro"/>
</dbReference>
<evidence type="ECO:0000256" key="2">
    <source>
        <dbReference type="ARBA" id="ARBA00023082"/>
    </source>
</evidence>
<dbReference type="Gene3D" id="1.10.1740.10">
    <property type="match status" value="1"/>
</dbReference>
<dbReference type="GO" id="GO:0016987">
    <property type="term" value="F:sigma factor activity"/>
    <property type="evidence" value="ECO:0007669"/>
    <property type="project" value="UniProtKB-KW"/>
</dbReference>
<dbReference type="PANTHER" id="PTHR43133:SF51">
    <property type="entry name" value="RNA POLYMERASE SIGMA FACTOR"/>
    <property type="match status" value="1"/>
</dbReference>
<name>X0THH3_9ZZZZ</name>
<proteinExistence type="predicted"/>
<accession>X0THH3</accession>
<evidence type="ECO:0000256" key="1">
    <source>
        <dbReference type="ARBA" id="ARBA00023015"/>
    </source>
</evidence>
<feature type="domain" description="RNA polymerase sigma-70 region 2" evidence="4">
    <location>
        <begin position="36"/>
        <end position="102"/>
    </location>
</feature>
<organism evidence="5">
    <name type="scientific">marine sediment metagenome</name>
    <dbReference type="NCBI Taxonomy" id="412755"/>
    <lineage>
        <taxon>unclassified sequences</taxon>
        <taxon>metagenomes</taxon>
        <taxon>ecological metagenomes</taxon>
    </lineage>
</organism>
<gene>
    <name evidence="5" type="ORF">S01H1_29800</name>
</gene>
<dbReference type="AlphaFoldDB" id="X0THH3"/>
<protein>
    <recommendedName>
        <fullName evidence="4">RNA polymerase sigma-70 region 2 domain-containing protein</fullName>
    </recommendedName>
</protein>
<dbReference type="InterPro" id="IPR007627">
    <property type="entry name" value="RNA_pol_sigma70_r2"/>
</dbReference>
<keyword evidence="2" id="KW-0731">Sigma factor</keyword>
<keyword evidence="1" id="KW-0805">Transcription regulation</keyword>